<keyword evidence="1" id="KW-0472">Membrane</keyword>
<dbReference type="EMBL" id="JALBUR010000005">
    <property type="protein sequence ID" value="MDX8419094.1"/>
    <property type="molecule type" value="Genomic_DNA"/>
</dbReference>
<evidence type="ECO:0008006" key="4">
    <source>
        <dbReference type="Google" id="ProtNLM"/>
    </source>
</evidence>
<gene>
    <name evidence="2" type="ORF">MOZ60_03185</name>
</gene>
<dbReference type="Proteomes" id="UP001286174">
    <property type="component" value="Unassembled WGS sequence"/>
</dbReference>
<evidence type="ECO:0000313" key="2">
    <source>
        <dbReference type="EMBL" id="MDX8419094.1"/>
    </source>
</evidence>
<feature type="transmembrane region" description="Helical" evidence="1">
    <location>
        <begin position="6"/>
        <end position="22"/>
    </location>
</feature>
<dbReference type="AlphaFoldDB" id="A0AB35U2E4"/>
<keyword evidence="1" id="KW-1133">Transmembrane helix</keyword>
<keyword evidence="1" id="KW-0812">Transmembrane</keyword>
<organism evidence="2 3">
    <name type="scientific">Grylomicrobium aquisgranensis</name>
    <dbReference type="NCBI Taxonomy" id="2926318"/>
    <lineage>
        <taxon>Bacteria</taxon>
        <taxon>Bacillati</taxon>
        <taxon>Bacillota</taxon>
        <taxon>Erysipelotrichia</taxon>
        <taxon>Erysipelotrichales</taxon>
        <taxon>Erysipelotrichaceae</taxon>
        <taxon>Grylomicrobium</taxon>
    </lineage>
</organism>
<proteinExistence type="predicted"/>
<comment type="caution">
    <text evidence="2">The sequence shown here is derived from an EMBL/GenBank/DDBJ whole genome shotgun (WGS) entry which is preliminary data.</text>
</comment>
<evidence type="ECO:0000313" key="3">
    <source>
        <dbReference type="Proteomes" id="UP001286174"/>
    </source>
</evidence>
<keyword evidence="3" id="KW-1185">Reference proteome</keyword>
<accession>A0AB35U2E4</accession>
<evidence type="ECO:0000256" key="1">
    <source>
        <dbReference type="SAM" id="Phobius"/>
    </source>
</evidence>
<name>A0AB35U2E4_9FIRM</name>
<dbReference type="RefSeq" id="WP_370595623.1">
    <property type="nucleotide sequence ID" value="NZ_JALBUR010000005.1"/>
</dbReference>
<reference evidence="2 3" key="1">
    <citation type="submission" date="2022-03" db="EMBL/GenBank/DDBJ databases">
        <title>Novel taxa within the pig intestine.</title>
        <authorList>
            <person name="Wylensek D."/>
            <person name="Bishof K."/>
            <person name="Afrizal A."/>
            <person name="Clavel T."/>
        </authorList>
    </citation>
    <scope>NUCLEOTIDE SEQUENCE [LARGE SCALE GENOMIC DNA]</scope>
    <source>
        <strain evidence="2 3">CLA-KB-P133</strain>
    </source>
</reference>
<protein>
    <recommendedName>
        <fullName evidence="4">DUF4352 domain-containing protein</fullName>
    </recommendedName>
</protein>
<sequence length="185" mass="21151">MLKKIIIGVVTVFFAFCSILIVKQHIRYPRGTQVVYAMQEPFTIGPFQLEVTDVEGLSLTEFCDLYDLHMKEEDFEASYNIQVILVRLRVTNQSENEQNVPFSGVMISSPDYANSIELFSAMDINDIGQEGLVLQPQETREILLPYIEYGDSYGVAEGSLLDQVPLRLSFRLYPEKTVVKLNDLW</sequence>